<dbReference type="Proteomes" id="UP001220610">
    <property type="component" value="Chromosome"/>
</dbReference>
<reference evidence="1" key="1">
    <citation type="submission" date="2023-03" db="EMBL/GenBank/DDBJ databases">
        <title>Andean soil-derived lignocellulolytic bacterial consortium as a source of novel taxa and putative plastic-active enzymes.</title>
        <authorList>
            <person name="Diaz-Garcia L."/>
            <person name="Chuvochina M."/>
            <person name="Feuerriegel G."/>
            <person name="Bunk B."/>
            <person name="Sproer C."/>
            <person name="Streit W.R."/>
            <person name="Rodriguez L.M."/>
            <person name="Overmann J."/>
            <person name="Jimenez D.J."/>
        </authorList>
    </citation>
    <scope>NUCLEOTIDE SEQUENCE</scope>
    <source>
        <strain evidence="1">MAG 7</strain>
    </source>
</reference>
<evidence type="ECO:0000313" key="2">
    <source>
        <dbReference type="Proteomes" id="UP001220610"/>
    </source>
</evidence>
<accession>A0AAJ5WQ81</accession>
<evidence type="ECO:0000313" key="1">
    <source>
        <dbReference type="EMBL" id="WEK36161.1"/>
    </source>
</evidence>
<sequence length="237" mass="27155">MSKILKRVPIAYRLSVNITKENSLERYTRVPESPPKMTPLTRFKLIEKLYLQMGVLDWNFHRLQDHAAFGKEQSAFFDMQHGLEKLMKQDGAGVRSALNLYAEFAPKTGLLNPENVFGFDGFSVKASQLSMKPKTGIQWGFLPKLDRLQHKLKEGINSGKPFFAIRQEYSHHLKTGLTTFADLKQATQYAYSRKLNGDLLVIHKAEVALTEIHNTLLKLDMIKSQKTHIRKNTGKRI</sequence>
<dbReference type="AlphaFoldDB" id="A0AAJ5WQ81"/>
<dbReference type="EMBL" id="CP119311">
    <property type="protein sequence ID" value="WEK36161.1"/>
    <property type="molecule type" value="Genomic_DNA"/>
</dbReference>
<gene>
    <name evidence="1" type="ORF">P0Y53_01490</name>
</gene>
<protein>
    <submittedName>
        <fullName evidence="1">Uncharacterized protein</fullName>
    </submittedName>
</protein>
<name>A0AAJ5WQ81_9BACT</name>
<organism evidence="1 2">
    <name type="scientific">Candidatus Pseudobacter hemicellulosilyticus</name>
    <dbReference type="NCBI Taxonomy" id="3121375"/>
    <lineage>
        <taxon>Bacteria</taxon>
        <taxon>Pseudomonadati</taxon>
        <taxon>Bacteroidota</taxon>
        <taxon>Chitinophagia</taxon>
        <taxon>Chitinophagales</taxon>
        <taxon>Chitinophagaceae</taxon>
        <taxon>Pseudobacter</taxon>
    </lineage>
</organism>
<proteinExistence type="predicted"/>